<keyword evidence="5" id="KW-0378">Hydrolase</keyword>
<proteinExistence type="predicted"/>
<sequence>MQVRLGYVAIALNLPKVTSSSTVTYSNYNKLLSMEKKIEKLKAVTLSNLDDLYTILKYTIENQIHFYRITSALVPLCTHPEVMWDYRKIFRKDFQRIGAFIKQHNMRVDTHPDEFNVLNSNRDEVVENTIRNLWFHAHFFEDMEYSEGKMVMHVGGGVGGKEKALERFKANFNKTPQEISSRIIIENDDKTFTTKEVLELCKDLSIPMVLDVHHHICNNNGEKLTDLLGEIFQTWEGESLPPKIHFSSPREGEKDRKHADYIEAESFIRFLDIAKELGMDFDIMLEAKMKDLALFKLTEDIKNLRPRWRWIDNSTLIIT</sequence>
<dbReference type="PANTHER" id="PTHR31290:SF5">
    <property type="entry name" value="UV-DAMAGE ENDONUCLEASE"/>
    <property type="match status" value="1"/>
</dbReference>
<accession>A0A919RXD3</accession>
<dbReference type="Gene3D" id="3.20.20.150">
    <property type="entry name" value="Divalent-metal-dependent TIM barrel enzymes"/>
    <property type="match status" value="1"/>
</dbReference>
<dbReference type="InterPro" id="IPR036237">
    <property type="entry name" value="Xyl_isomerase-like_sf"/>
</dbReference>
<dbReference type="Proteomes" id="UP000679179">
    <property type="component" value="Unassembled WGS sequence"/>
</dbReference>
<evidence type="ECO:0000256" key="2">
    <source>
        <dbReference type="ARBA" id="ARBA00022759"/>
    </source>
</evidence>
<evidence type="ECO:0000256" key="1">
    <source>
        <dbReference type="ARBA" id="ARBA00022722"/>
    </source>
</evidence>
<protein>
    <submittedName>
        <fullName evidence="7">UV DNA damage endonuclease</fullName>
    </submittedName>
</protein>
<keyword evidence="4" id="KW-0228">DNA excision</keyword>
<dbReference type="InterPro" id="IPR004601">
    <property type="entry name" value="UvdE"/>
</dbReference>
<dbReference type="RefSeq" id="WP_212902769.1">
    <property type="nucleotide sequence ID" value="NZ_BOPZ01000004.1"/>
</dbReference>
<evidence type="ECO:0000256" key="4">
    <source>
        <dbReference type="ARBA" id="ARBA00022769"/>
    </source>
</evidence>
<keyword evidence="8" id="KW-1185">Reference proteome</keyword>
<dbReference type="GO" id="GO:0006289">
    <property type="term" value="P:nucleotide-excision repair"/>
    <property type="evidence" value="ECO:0007669"/>
    <property type="project" value="InterPro"/>
</dbReference>
<dbReference type="NCBIfam" id="TIGR00629">
    <property type="entry name" value="uvde"/>
    <property type="match status" value="1"/>
</dbReference>
<evidence type="ECO:0000313" key="8">
    <source>
        <dbReference type="Proteomes" id="UP000679179"/>
    </source>
</evidence>
<evidence type="ECO:0000256" key="6">
    <source>
        <dbReference type="ARBA" id="ARBA00023204"/>
    </source>
</evidence>
<reference evidence="7" key="1">
    <citation type="submission" date="2021-03" db="EMBL/GenBank/DDBJ databases">
        <title>Taxonomic study of Clostridium polyendosporum from meadow-gley soil under rice.</title>
        <authorList>
            <person name="Kobayashi H."/>
            <person name="Tanizawa Y."/>
            <person name="Yagura M."/>
        </authorList>
    </citation>
    <scope>NUCLEOTIDE SEQUENCE</scope>
    <source>
        <strain evidence="7">JCM 30710</strain>
    </source>
</reference>
<organism evidence="7 8">
    <name type="scientific">Clostridium polyendosporum</name>
    <dbReference type="NCBI Taxonomy" id="69208"/>
    <lineage>
        <taxon>Bacteria</taxon>
        <taxon>Bacillati</taxon>
        <taxon>Bacillota</taxon>
        <taxon>Clostridia</taxon>
        <taxon>Eubacteriales</taxon>
        <taxon>Clostridiaceae</taxon>
        <taxon>Clostridium</taxon>
    </lineage>
</organism>
<dbReference type="AlphaFoldDB" id="A0A919RXD3"/>
<name>A0A919RXD3_9CLOT</name>
<keyword evidence="1" id="KW-0540">Nuclease</keyword>
<dbReference type="PANTHER" id="PTHR31290">
    <property type="entry name" value="UV-DAMAGE ENDONUCLEASE"/>
    <property type="match status" value="1"/>
</dbReference>
<dbReference type="EMBL" id="BOPZ01000004">
    <property type="protein sequence ID" value="GIM28029.1"/>
    <property type="molecule type" value="Genomic_DNA"/>
</dbReference>
<evidence type="ECO:0000256" key="3">
    <source>
        <dbReference type="ARBA" id="ARBA00022763"/>
    </source>
</evidence>
<evidence type="ECO:0000256" key="5">
    <source>
        <dbReference type="ARBA" id="ARBA00022801"/>
    </source>
</evidence>
<dbReference type="GO" id="GO:0004519">
    <property type="term" value="F:endonuclease activity"/>
    <property type="evidence" value="ECO:0007669"/>
    <property type="project" value="UniProtKB-KW"/>
</dbReference>
<dbReference type="GO" id="GO:0009411">
    <property type="term" value="P:response to UV"/>
    <property type="evidence" value="ECO:0007669"/>
    <property type="project" value="InterPro"/>
</dbReference>
<keyword evidence="6" id="KW-0234">DNA repair</keyword>
<dbReference type="SUPFAM" id="SSF51658">
    <property type="entry name" value="Xylose isomerase-like"/>
    <property type="match status" value="1"/>
</dbReference>
<dbReference type="Pfam" id="PF03851">
    <property type="entry name" value="UvdE"/>
    <property type="match status" value="1"/>
</dbReference>
<gene>
    <name evidence="7" type="primary">uvsE</name>
    <name evidence="7" type="ORF">CPJCM30710_06950</name>
</gene>
<dbReference type="GO" id="GO:0016787">
    <property type="term" value="F:hydrolase activity"/>
    <property type="evidence" value="ECO:0007669"/>
    <property type="project" value="UniProtKB-KW"/>
</dbReference>
<comment type="caution">
    <text evidence="7">The sequence shown here is derived from an EMBL/GenBank/DDBJ whole genome shotgun (WGS) entry which is preliminary data.</text>
</comment>
<keyword evidence="2 7" id="KW-0255">Endonuclease</keyword>
<keyword evidence="3" id="KW-0227">DNA damage</keyword>
<evidence type="ECO:0000313" key="7">
    <source>
        <dbReference type="EMBL" id="GIM28029.1"/>
    </source>
</evidence>